<protein>
    <submittedName>
        <fullName evidence="7">Histidine kinase</fullName>
    </submittedName>
</protein>
<dbReference type="Proteomes" id="UP001597402">
    <property type="component" value="Unassembled WGS sequence"/>
</dbReference>
<keyword evidence="5" id="KW-0472">Membrane</keyword>
<dbReference type="InterPro" id="IPR036890">
    <property type="entry name" value="HATPase_C_sf"/>
</dbReference>
<dbReference type="GO" id="GO:0016301">
    <property type="term" value="F:kinase activity"/>
    <property type="evidence" value="ECO:0007669"/>
    <property type="project" value="UniProtKB-KW"/>
</dbReference>
<dbReference type="PANTHER" id="PTHR24421">
    <property type="entry name" value="NITRATE/NITRITE SENSOR PROTEIN NARX-RELATED"/>
    <property type="match status" value="1"/>
</dbReference>
<dbReference type="RefSeq" id="WP_376873665.1">
    <property type="nucleotide sequence ID" value="NZ_JBHUHP010000008.1"/>
</dbReference>
<feature type="transmembrane region" description="Helical" evidence="5">
    <location>
        <begin position="101"/>
        <end position="118"/>
    </location>
</feature>
<dbReference type="Pfam" id="PF02518">
    <property type="entry name" value="HATPase_c"/>
    <property type="match status" value="1"/>
</dbReference>
<dbReference type="SUPFAM" id="SSF55874">
    <property type="entry name" value="ATPase domain of HSP90 chaperone/DNA topoisomerase II/histidine kinase"/>
    <property type="match status" value="1"/>
</dbReference>
<accession>A0ABW4X9G4</accession>
<evidence type="ECO:0000313" key="8">
    <source>
        <dbReference type="Proteomes" id="UP001597402"/>
    </source>
</evidence>
<dbReference type="Gene3D" id="1.20.5.1930">
    <property type="match status" value="1"/>
</dbReference>
<evidence type="ECO:0000256" key="2">
    <source>
        <dbReference type="ARBA" id="ARBA00022777"/>
    </source>
</evidence>
<name>A0ABW4X9G4_9ACTN</name>
<feature type="transmembrane region" description="Helical" evidence="5">
    <location>
        <begin position="217"/>
        <end position="242"/>
    </location>
</feature>
<feature type="transmembrane region" description="Helical" evidence="5">
    <location>
        <begin position="254"/>
        <end position="271"/>
    </location>
</feature>
<keyword evidence="8" id="KW-1185">Reference proteome</keyword>
<gene>
    <name evidence="7" type="ORF">ACFSHS_07445</name>
</gene>
<keyword evidence="3" id="KW-0902">Two-component regulatory system</keyword>
<dbReference type="Pfam" id="PF07730">
    <property type="entry name" value="HisKA_3"/>
    <property type="match status" value="1"/>
</dbReference>
<feature type="transmembrane region" description="Helical" evidence="5">
    <location>
        <begin position="321"/>
        <end position="346"/>
    </location>
</feature>
<dbReference type="PROSITE" id="PS50109">
    <property type="entry name" value="HIS_KIN"/>
    <property type="match status" value="1"/>
</dbReference>
<feature type="transmembrane region" description="Helical" evidence="5">
    <location>
        <begin position="175"/>
        <end position="197"/>
    </location>
</feature>
<proteinExistence type="predicted"/>
<dbReference type="SUPFAM" id="SSF55781">
    <property type="entry name" value="GAF domain-like"/>
    <property type="match status" value="1"/>
</dbReference>
<keyword evidence="1" id="KW-0808">Transferase</keyword>
<reference evidence="8" key="1">
    <citation type="journal article" date="2019" name="Int. J. Syst. Evol. Microbiol.">
        <title>The Global Catalogue of Microorganisms (GCM) 10K type strain sequencing project: providing services to taxonomists for standard genome sequencing and annotation.</title>
        <authorList>
            <consortium name="The Broad Institute Genomics Platform"/>
            <consortium name="The Broad Institute Genome Sequencing Center for Infectious Disease"/>
            <person name="Wu L."/>
            <person name="Ma J."/>
        </authorList>
    </citation>
    <scope>NUCLEOTIDE SEQUENCE [LARGE SCALE GENOMIC DNA]</scope>
    <source>
        <strain evidence="8">JCM 3338</strain>
    </source>
</reference>
<feature type="transmembrane region" description="Helical" evidence="5">
    <location>
        <begin position="74"/>
        <end position="94"/>
    </location>
</feature>
<evidence type="ECO:0000256" key="3">
    <source>
        <dbReference type="ARBA" id="ARBA00023012"/>
    </source>
</evidence>
<feature type="domain" description="Histidine kinase" evidence="6">
    <location>
        <begin position="639"/>
        <end position="726"/>
    </location>
</feature>
<dbReference type="InterPro" id="IPR011712">
    <property type="entry name" value="Sig_transdc_His_kin_sub3_dim/P"/>
</dbReference>
<evidence type="ECO:0000259" key="6">
    <source>
        <dbReference type="PROSITE" id="PS50109"/>
    </source>
</evidence>
<dbReference type="InterPro" id="IPR029016">
    <property type="entry name" value="GAF-like_dom_sf"/>
</dbReference>
<dbReference type="Gene3D" id="3.30.565.10">
    <property type="entry name" value="Histidine kinase-like ATPase, C-terminal domain"/>
    <property type="match status" value="1"/>
</dbReference>
<feature type="transmembrane region" description="Helical" evidence="5">
    <location>
        <begin position="39"/>
        <end position="59"/>
    </location>
</feature>
<dbReference type="CDD" id="cd16917">
    <property type="entry name" value="HATPase_UhpB-NarQ-NarX-like"/>
    <property type="match status" value="1"/>
</dbReference>
<feature type="region of interest" description="Disordered" evidence="4">
    <location>
        <begin position="1"/>
        <end position="27"/>
    </location>
</feature>
<dbReference type="InterPro" id="IPR050482">
    <property type="entry name" value="Sensor_HK_TwoCompSys"/>
</dbReference>
<organism evidence="7 8">
    <name type="scientific">Blastococcus deserti</name>
    <dbReference type="NCBI Taxonomy" id="2259033"/>
    <lineage>
        <taxon>Bacteria</taxon>
        <taxon>Bacillati</taxon>
        <taxon>Actinomycetota</taxon>
        <taxon>Actinomycetes</taxon>
        <taxon>Geodermatophilales</taxon>
        <taxon>Geodermatophilaceae</taxon>
        <taxon>Blastococcus</taxon>
    </lineage>
</organism>
<evidence type="ECO:0000313" key="7">
    <source>
        <dbReference type="EMBL" id="MFD2091409.1"/>
    </source>
</evidence>
<evidence type="ECO:0000256" key="1">
    <source>
        <dbReference type="ARBA" id="ARBA00022679"/>
    </source>
</evidence>
<dbReference type="EMBL" id="JBHUHP010000008">
    <property type="protein sequence ID" value="MFD2091409.1"/>
    <property type="molecule type" value="Genomic_DNA"/>
</dbReference>
<keyword evidence="5" id="KW-0812">Transmembrane</keyword>
<evidence type="ECO:0000256" key="4">
    <source>
        <dbReference type="SAM" id="MobiDB-lite"/>
    </source>
</evidence>
<evidence type="ECO:0000256" key="5">
    <source>
        <dbReference type="SAM" id="Phobius"/>
    </source>
</evidence>
<sequence>MTVGTDGTPPGAEVRPDRTAATRNRLHGSLRRHRPAATVLAWSTTTLSGALAVATVWLASLNGRTPGAMVVDQGIAALVLLSLACAAVGGLIAARRPEHPLGWLFCAAAVCQGVLVLAEEYGIHGLRTRPGVPPLGAEAAWLKEWIWAPGFGLLVVFLPLLFPTGRLPSRRWWPVAWLGGLAIGLSSALLAVPLWNARGTALLDPAGAAEYLVAPTWARLVDVVAVPLLLVAASCAAASLCLRFHRARGTERRQITCLLAAVTLTVIFVVASEKLPVSDGGLLGTVLAVLGLVAVPSIPVATAIAVLGYRLYDIDLVLNRSLVYGTLVAVVTGGYVLAVAGVGALVSPEDELFVSLVATGIIAVLFAPLRSRLQRAVDRLMHGQRHEPYAVLATLGRQVEAALEPRAVLLAIADTVARTLELPHVAVELRRHDASANSGFEGGAMVGAPVGEPLLLPLTHGGESLGRLVVSPRRVGECFDPAERQLLADLARQAGVAVQAARLTLDLQRSRERLISAREEERRRLRRTLHDGVGPALSSTVLKLGAVRRLLPRDSSAHELLHQVREDVRATVAEVRSLAYDLRPPALDQLGLVPAISDHVERSRAAEGGAEGWGMHVEVDAADPLPPLAAAVEVAAYSIAREALTNAARHAEARHVRVRLRLDGPPGRRQLAIEVADDGTGLSPGQLPGVGMQSMRERAEELGGTLTVEAPTNGGTRVLARLPCGEVAR</sequence>
<dbReference type="SMART" id="SM00387">
    <property type="entry name" value="HATPase_c"/>
    <property type="match status" value="1"/>
</dbReference>
<comment type="caution">
    <text evidence="7">The sequence shown here is derived from an EMBL/GenBank/DDBJ whole genome shotgun (WGS) entry which is preliminary data.</text>
</comment>
<feature type="transmembrane region" description="Helical" evidence="5">
    <location>
        <begin position="352"/>
        <end position="369"/>
    </location>
</feature>
<dbReference type="InterPro" id="IPR003594">
    <property type="entry name" value="HATPase_dom"/>
</dbReference>
<feature type="transmembrane region" description="Helical" evidence="5">
    <location>
        <begin position="283"/>
        <end position="309"/>
    </location>
</feature>
<dbReference type="Gene3D" id="3.30.450.40">
    <property type="match status" value="1"/>
</dbReference>
<keyword evidence="5" id="KW-1133">Transmembrane helix</keyword>
<keyword evidence="2 7" id="KW-0418">Kinase</keyword>
<dbReference type="InterPro" id="IPR005467">
    <property type="entry name" value="His_kinase_dom"/>
</dbReference>
<feature type="transmembrane region" description="Helical" evidence="5">
    <location>
        <begin position="145"/>
        <end position="163"/>
    </location>
</feature>